<keyword evidence="2" id="KW-1185">Reference proteome</keyword>
<evidence type="ECO:0000313" key="2">
    <source>
        <dbReference type="Proteomes" id="UP000053097"/>
    </source>
</evidence>
<proteinExistence type="predicted"/>
<gene>
    <name evidence="1" type="ORF">X777_06344</name>
</gene>
<accession>A0A026WB28</accession>
<dbReference type="EMBL" id="KK107293">
    <property type="protein sequence ID" value="EZA53265.1"/>
    <property type="molecule type" value="Genomic_DNA"/>
</dbReference>
<dbReference type="AlphaFoldDB" id="A0A026WB28"/>
<reference evidence="1 2" key="1">
    <citation type="journal article" date="2014" name="Curr. Biol.">
        <title>The genome of the clonal raider ant Cerapachys biroi.</title>
        <authorList>
            <person name="Oxley P.R."/>
            <person name="Ji L."/>
            <person name="Fetter-Pruneda I."/>
            <person name="McKenzie S.K."/>
            <person name="Li C."/>
            <person name="Hu H."/>
            <person name="Zhang G."/>
            <person name="Kronauer D.J."/>
        </authorList>
    </citation>
    <scope>NUCLEOTIDE SEQUENCE [LARGE SCALE GENOMIC DNA]</scope>
</reference>
<feature type="non-terminal residue" evidence="1">
    <location>
        <position position="1"/>
    </location>
</feature>
<evidence type="ECO:0000313" key="1">
    <source>
        <dbReference type="EMBL" id="EZA53265.1"/>
    </source>
</evidence>
<protein>
    <submittedName>
        <fullName evidence="1">Uncharacterized protein</fullName>
    </submittedName>
</protein>
<sequence>RKLLVPRRVGAVVAAYARTSTKPALRRIYTSPLSGALVHPAGRNAQDGHDAG</sequence>
<name>A0A026WB28_OOCBI</name>
<organism evidence="1 2">
    <name type="scientific">Ooceraea biroi</name>
    <name type="common">Clonal raider ant</name>
    <name type="synonym">Cerapachys biroi</name>
    <dbReference type="NCBI Taxonomy" id="2015173"/>
    <lineage>
        <taxon>Eukaryota</taxon>
        <taxon>Metazoa</taxon>
        <taxon>Ecdysozoa</taxon>
        <taxon>Arthropoda</taxon>
        <taxon>Hexapoda</taxon>
        <taxon>Insecta</taxon>
        <taxon>Pterygota</taxon>
        <taxon>Neoptera</taxon>
        <taxon>Endopterygota</taxon>
        <taxon>Hymenoptera</taxon>
        <taxon>Apocrita</taxon>
        <taxon>Aculeata</taxon>
        <taxon>Formicoidea</taxon>
        <taxon>Formicidae</taxon>
        <taxon>Dorylinae</taxon>
        <taxon>Ooceraea</taxon>
    </lineage>
</organism>
<dbReference type="Proteomes" id="UP000053097">
    <property type="component" value="Unassembled WGS sequence"/>
</dbReference>